<dbReference type="EC" id="3.6.3.40" evidence="6"/>
<evidence type="ECO:0000256" key="1">
    <source>
        <dbReference type="ARBA" id="ARBA00005417"/>
    </source>
</evidence>
<dbReference type="AlphaFoldDB" id="A0A1E2S2C3"/>
<dbReference type="GO" id="GO:0016020">
    <property type="term" value="C:membrane"/>
    <property type="evidence" value="ECO:0007669"/>
    <property type="project" value="InterPro"/>
</dbReference>
<proteinExistence type="inferred from homology"/>
<dbReference type="InterPro" id="IPR003439">
    <property type="entry name" value="ABC_transporter-like_ATP-bd"/>
</dbReference>
<keyword evidence="7" id="KW-1185">Reference proteome</keyword>
<organism evidence="6 7">
    <name type="scientific">Methyloligella halotolerans</name>
    <dbReference type="NCBI Taxonomy" id="1177755"/>
    <lineage>
        <taxon>Bacteria</taxon>
        <taxon>Pseudomonadati</taxon>
        <taxon>Pseudomonadota</taxon>
        <taxon>Alphaproteobacteria</taxon>
        <taxon>Hyphomicrobiales</taxon>
        <taxon>Hyphomicrobiaceae</taxon>
        <taxon>Methyloligella</taxon>
    </lineage>
</organism>
<dbReference type="EMBL" id="MASI01000001">
    <property type="protein sequence ID" value="ODA68656.1"/>
    <property type="molecule type" value="Genomic_DNA"/>
</dbReference>
<dbReference type="InterPro" id="IPR017871">
    <property type="entry name" value="ABC_transporter-like_CS"/>
</dbReference>
<dbReference type="STRING" id="1177755.A7A08_00488"/>
<keyword evidence="4 6" id="KW-0067">ATP-binding</keyword>
<dbReference type="Gene3D" id="3.40.50.300">
    <property type="entry name" value="P-loop containing nucleotide triphosphate hydrolases"/>
    <property type="match status" value="1"/>
</dbReference>
<sequence>MSRSKTGSVVQALNDVSFKLESGDRLGLVGTNGAGKTTLLKVLYGIYEPTHGEVDVVGRTDALFNINLGFRKEASGRRNIVLRGLINGWDMSQINERMEKIIEFSELGDFIDLPLKTYSQGMAARLAFSVATSLDPEILLMDEWIGAGDPEFQAKAKNRMEHLAERAGIIVLASHNHLLLQRTCNKILELESGKLKAFQEAEEWFDAHGIAGES</sequence>
<protein>
    <submittedName>
        <fullName evidence="6">Teichoic acids export ATP-binding protein TagH</fullName>
        <ecNumber evidence="6">3.6.3.40</ecNumber>
    </submittedName>
</protein>
<evidence type="ECO:0000259" key="5">
    <source>
        <dbReference type="PROSITE" id="PS50893"/>
    </source>
</evidence>
<dbReference type="CDD" id="cd03220">
    <property type="entry name" value="ABC_KpsT_Wzt"/>
    <property type="match status" value="1"/>
</dbReference>
<gene>
    <name evidence="6" type="ORF">A7A08_00488</name>
</gene>
<evidence type="ECO:0000256" key="2">
    <source>
        <dbReference type="ARBA" id="ARBA00022448"/>
    </source>
</evidence>
<keyword evidence="2" id="KW-0813">Transport</keyword>
<dbReference type="SUPFAM" id="SSF52540">
    <property type="entry name" value="P-loop containing nucleoside triphosphate hydrolases"/>
    <property type="match status" value="1"/>
</dbReference>
<evidence type="ECO:0000313" key="6">
    <source>
        <dbReference type="EMBL" id="ODA68656.1"/>
    </source>
</evidence>
<evidence type="ECO:0000256" key="3">
    <source>
        <dbReference type="ARBA" id="ARBA00022741"/>
    </source>
</evidence>
<dbReference type="InterPro" id="IPR050683">
    <property type="entry name" value="Bact_Polysacc_Export_ATP-bd"/>
</dbReference>
<dbReference type="Proteomes" id="UP000095087">
    <property type="component" value="Unassembled WGS sequence"/>
</dbReference>
<dbReference type="InterPro" id="IPR027417">
    <property type="entry name" value="P-loop_NTPase"/>
</dbReference>
<reference evidence="6 7" key="1">
    <citation type="submission" date="2016-07" db="EMBL/GenBank/DDBJ databases">
        <title>Draft genome sequence of Methyloligella halotolerans C2T (VKM B-2706T=CCUG 61687T=DSM 25045T), a halotolerant polyhydroxybutyrate accumulating methylotroph.</title>
        <authorList>
            <person name="Vasilenko O.V."/>
            <person name="Doronina N.V."/>
            <person name="Poroshina M.N."/>
            <person name="Tarlachkov S.V."/>
            <person name="Trotsenko Y.A."/>
        </authorList>
    </citation>
    <scope>NUCLEOTIDE SEQUENCE [LARGE SCALE GENOMIC DNA]</scope>
    <source>
        <strain evidence="6 7">VKM B-2706</strain>
    </source>
</reference>
<evidence type="ECO:0000256" key="4">
    <source>
        <dbReference type="ARBA" id="ARBA00022840"/>
    </source>
</evidence>
<feature type="domain" description="ABC transporter" evidence="5">
    <location>
        <begin position="1"/>
        <end position="214"/>
    </location>
</feature>
<evidence type="ECO:0000313" key="7">
    <source>
        <dbReference type="Proteomes" id="UP000095087"/>
    </source>
</evidence>
<dbReference type="GO" id="GO:0140359">
    <property type="term" value="F:ABC-type transporter activity"/>
    <property type="evidence" value="ECO:0007669"/>
    <property type="project" value="InterPro"/>
</dbReference>
<dbReference type="InterPro" id="IPR003593">
    <property type="entry name" value="AAA+_ATPase"/>
</dbReference>
<dbReference type="Pfam" id="PF00005">
    <property type="entry name" value="ABC_tran"/>
    <property type="match status" value="1"/>
</dbReference>
<dbReference type="PANTHER" id="PTHR46743:SF2">
    <property type="entry name" value="TEICHOIC ACIDS EXPORT ATP-BINDING PROTEIN TAGH"/>
    <property type="match status" value="1"/>
</dbReference>
<comment type="caution">
    <text evidence="6">The sequence shown here is derived from an EMBL/GenBank/DDBJ whole genome shotgun (WGS) entry which is preliminary data.</text>
</comment>
<name>A0A1E2S2C3_9HYPH</name>
<accession>A0A1E2S2C3</accession>
<dbReference type="SMART" id="SM00382">
    <property type="entry name" value="AAA"/>
    <property type="match status" value="1"/>
</dbReference>
<dbReference type="PANTHER" id="PTHR46743">
    <property type="entry name" value="TEICHOIC ACIDS EXPORT ATP-BINDING PROTEIN TAGH"/>
    <property type="match status" value="1"/>
</dbReference>
<dbReference type="GO" id="GO:0016887">
    <property type="term" value="F:ATP hydrolysis activity"/>
    <property type="evidence" value="ECO:0007669"/>
    <property type="project" value="InterPro"/>
</dbReference>
<dbReference type="InterPro" id="IPR015860">
    <property type="entry name" value="ABC_transpr_TagH-like"/>
</dbReference>
<dbReference type="RefSeq" id="WP_245290782.1">
    <property type="nucleotide sequence ID" value="NZ_MASI01000001.1"/>
</dbReference>
<keyword evidence="6" id="KW-0378">Hydrolase</keyword>
<comment type="similarity">
    <text evidence="1">Belongs to the ABC transporter superfamily.</text>
</comment>
<dbReference type="PROSITE" id="PS50893">
    <property type="entry name" value="ABC_TRANSPORTER_2"/>
    <property type="match status" value="1"/>
</dbReference>
<dbReference type="PATRIC" id="fig|1177755.3.peg.484"/>
<dbReference type="GO" id="GO:0005524">
    <property type="term" value="F:ATP binding"/>
    <property type="evidence" value="ECO:0007669"/>
    <property type="project" value="UniProtKB-KW"/>
</dbReference>
<keyword evidence="3" id="KW-0547">Nucleotide-binding</keyword>
<dbReference type="PROSITE" id="PS00211">
    <property type="entry name" value="ABC_TRANSPORTER_1"/>
    <property type="match status" value="1"/>
</dbReference>